<dbReference type="Gene3D" id="3.30.230.10">
    <property type="match status" value="1"/>
</dbReference>
<dbReference type="HAMAP" id="MF_00149">
    <property type="entry name" value="DNA_mis_repair"/>
    <property type="match status" value="1"/>
</dbReference>
<dbReference type="GO" id="GO:0016887">
    <property type="term" value="F:ATP hydrolysis activity"/>
    <property type="evidence" value="ECO:0007669"/>
    <property type="project" value="InterPro"/>
</dbReference>
<dbReference type="SUPFAM" id="SSF55874">
    <property type="entry name" value="ATPase domain of HSP90 chaperone/DNA topoisomerase II/histidine kinase"/>
    <property type="match status" value="1"/>
</dbReference>
<keyword evidence="8" id="KW-1185">Reference proteome</keyword>
<comment type="similarity">
    <text evidence="1 4">Belongs to the DNA mismatch repair MutL/HexB family.</text>
</comment>
<evidence type="ECO:0000313" key="8">
    <source>
        <dbReference type="Proteomes" id="UP000242497"/>
    </source>
</evidence>
<dbReference type="PANTHER" id="PTHR10073:SF12">
    <property type="entry name" value="DNA MISMATCH REPAIR PROTEIN MLH1"/>
    <property type="match status" value="1"/>
</dbReference>
<evidence type="ECO:0000259" key="5">
    <source>
        <dbReference type="SMART" id="SM00853"/>
    </source>
</evidence>
<sequence length="630" mass="71881">MIKKINLLDEYTINKIAAGEVVERPSSVVKELVENSIDAGSTKITIEIQDGGKKFMRITDNGHGIPSDQVEKSFLRHATSKILKIDDLYSLNSLGFRGEALASIASVSKIDLITRTGDEKIGTKLSLEGGNIISKEPVGSAVGTTIIVKDLFFNTPARKKFLKSTNSETISITDVVNKLAIGNYNIQFKYINNNKIMLTTPGDNNLQNTIRSIYGKDIYNNLIPLSIRSKNLNLDGFIGNNSIYRNNKTLQHVYVNGRYVKSKLILGAIYEAYKGILPINKHAICFLSLKIDPKKIDVNIHPTKLEIKFEEDQKLFNYIKDEINKALLSSTLIPKYERTYSSLENKTITSNIINADNLLKDFNIDEIGKINNENSKITEEQIKIDTVKENVETYKSTDYINRYDTKGIYKKRIFDNEISNKDSVSNIKEKNIEEKEVNKKIPDFNIIGTLFNTYIICQERDSLFLIDQHAAHERILYEKYMEKFYNETISSQILLEPIILELSNKDMLIIEDKLYIFKKFGFEVELFGNNSIVIRSVPNIFGVPESEKFILDIIDNIDELFSNYALKKERIASIACKSAIKAHNSIKDIEINILIADLKKCNNPFTCPHGRPIIVEMKKYEIEKMFKRII</sequence>
<keyword evidence="3 4" id="KW-0234">DNA repair</keyword>
<name>A0A1M6M5I4_9FIRM</name>
<dbReference type="Pfam" id="PF13589">
    <property type="entry name" value="HATPase_c_3"/>
    <property type="match status" value="1"/>
</dbReference>
<dbReference type="InterPro" id="IPR037198">
    <property type="entry name" value="MutL_C_sf"/>
</dbReference>
<organism evidence="7 8">
    <name type="scientific">Tepidibacter formicigenes DSM 15518</name>
    <dbReference type="NCBI Taxonomy" id="1123349"/>
    <lineage>
        <taxon>Bacteria</taxon>
        <taxon>Bacillati</taxon>
        <taxon>Bacillota</taxon>
        <taxon>Clostridia</taxon>
        <taxon>Peptostreptococcales</taxon>
        <taxon>Peptostreptococcaceae</taxon>
        <taxon>Tepidibacter</taxon>
    </lineage>
</organism>
<dbReference type="InterPro" id="IPR020667">
    <property type="entry name" value="DNA_mismatch_repair_MutL"/>
</dbReference>
<evidence type="ECO:0000256" key="4">
    <source>
        <dbReference type="HAMAP-Rule" id="MF_00149"/>
    </source>
</evidence>
<gene>
    <name evidence="4" type="primary">mutL</name>
    <name evidence="7" type="ORF">SAMN02744037_00838</name>
</gene>
<dbReference type="CDD" id="cd00782">
    <property type="entry name" value="MutL_Trans"/>
    <property type="match status" value="1"/>
</dbReference>
<proteinExistence type="inferred from homology"/>
<dbReference type="Gene3D" id="3.30.1540.20">
    <property type="entry name" value="MutL, C-terminal domain, dimerisation subdomain"/>
    <property type="match status" value="1"/>
</dbReference>
<dbReference type="PROSITE" id="PS00058">
    <property type="entry name" value="DNA_MISMATCH_REPAIR_1"/>
    <property type="match status" value="1"/>
</dbReference>
<dbReference type="InterPro" id="IPR014721">
    <property type="entry name" value="Ribsml_uS5_D2-typ_fold_subgr"/>
</dbReference>
<evidence type="ECO:0000256" key="3">
    <source>
        <dbReference type="ARBA" id="ARBA00023204"/>
    </source>
</evidence>
<evidence type="ECO:0000256" key="2">
    <source>
        <dbReference type="ARBA" id="ARBA00022763"/>
    </source>
</evidence>
<dbReference type="Proteomes" id="UP000242497">
    <property type="component" value="Unassembled WGS sequence"/>
</dbReference>
<dbReference type="InterPro" id="IPR038973">
    <property type="entry name" value="MutL/Mlh/Pms-like"/>
</dbReference>
<dbReference type="GO" id="GO:0005524">
    <property type="term" value="F:ATP binding"/>
    <property type="evidence" value="ECO:0007669"/>
    <property type="project" value="InterPro"/>
</dbReference>
<evidence type="ECO:0000259" key="6">
    <source>
        <dbReference type="SMART" id="SM01340"/>
    </source>
</evidence>
<dbReference type="InterPro" id="IPR013507">
    <property type="entry name" value="DNA_mismatch_S5_2-like"/>
</dbReference>
<dbReference type="Pfam" id="PF01119">
    <property type="entry name" value="DNA_mis_repair"/>
    <property type="match status" value="1"/>
</dbReference>
<dbReference type="SMART" id="SM01340">
    <property type="entry name" value="DNA_mis_repair"/>
    <property type="match status" value="1"/>
</dbReference>
<accession>A0A1M6M5I4</accession>
<comment type="function">
    <text evidence="4">This protein is involved in the repair of mismatches in DNA. It is required for dam-dependent methyl-directed DNA mismatch repair. May act as a 'molecular matchmaker', a protein that promotes the formation of a stable complex between two or more DNA-binding proteins in an ATP-dependent manner without itself being part of a final effector complex.</text>
</comment>
<dbReference type="SUPFAM" id="SSF118116">
    <property type="entry name" value="DNA mismatch repair protein MutL"/>
    <property type="match status" value="1"/>
</dbReference>
<dbReference type="InterPro" id="IPR014762">
    <property type="entry name" value="DNA_mismatch_repair_CS"/>
</dbReference>
<dbReference type="GO" id="GO:0032300">
    <property type="term" value="C:mismatch repair complex"/>
    <property type="evidence" value="ECO:0007669"/>
    <property type="project" value="InterPro"/>
</dbReference>
<reference evidence="8" key="1">
    <citation type="submission" date="2016-11" db="EMBL/GenBank/DDBJ databases">
        <authorList>
            <person name="Varghese N."/>
            <person name="Submissions S."/>
        </authorList>
    </citation>
    <scope>NUCLEOTIDE SEQUENCE [LARGE SCALE GENOMIC DNA]</scope>
    <source>
        <strain evidence="8">DSM 15518</strain>
    </source>
</reference>
<dbReference type="SUPFAM" id="SSF54211">
    <property type="entry name" value="Ribosomal protein S5 domain 2-like"/>
    <property type="match status" value="1"/>
</dbReference>
<dbReference type="RefSeq" id="WP_084605481.1">
    <property type="nucleotide sequence ID" value="NZ_FRAE01000013.1"/>
</dbReference>
<dbReference type="InterPro" id="IPR036890">
    <property type="entry name" value="HATPase_C_sf"/>
</dbReference>
<dbReference type="GO" id="GO:0006298">
    <property type="term" value="P:mismatch repair"/>
    <property type="evidence" value="ECO:0007669"/>
    <property type="project" value="UniProtKB-UniRule"/>
</dbReference>
<feature type="domain" description="DNA mismatch repair protein S5" evidence="6">
    <location>
        <begin position="210"/>
        <end position="328"/>
    </location>
</feature>
<dbReference type="Gene3D" id="3.30.565.10">
    <property type="entry name" value="Histidine kinase-like ATPase, C-terminal domain"/>
    <property type="match status" value="1"/>
</dbReference>
<dbReference type="GO" id="GO:0140664">
    <property type="term" value="F:ATP-dependent DNA damage sensor activity"/>
    <property type="evidence" value="ECO:0007669"/>
    <property type="project" value="InterPro"/>
</dbReference>
<dbReference type="InterPro" id="IPR002099">
    <property type="entry name" value="MutL/Mlh/PMS"/>
</dbReference>
<dbReference type="InterPro" id="IPR042121">
    <property type="entry name" value="MutL_C_regsub"/>
</dbReference>
<dbReference type="InterPro" id="IPR042120">
    <property type="entry name" value="MutL_C_dimsub"/>
</dbReference>
<dbReference type="SMART" id="SM00853">
    <property type="entry name" value="MutL_C"/>
    <property type="match status" value="1"/>
</dbReference>
<dbReference type="AlphaFoldDB" id="A0A1M6M5I4"/>
<feature type="domain" description="MutL C-terminal dimerisation" evidence="5">
    <location>
        <begin position="446"/>
        <end position="586"/>
    </location>
</feature>
<dbReference type="STRING" id="1123349.SAMN02744037_00838"/>
<dbReference type="InterPro" id="IPR014790">
    <property type="entry name" value="MutL_C"/>
</dbReference>
<dbReference type="Gene3D" id="3.30.1370.100">
    <property type="entry name" value="MutL, C-terminal domain, regulatory subdomain"/>
    <property type="match status" value="1"/>
</dbReference>
<dbReference type="CDD" id="cd16926">
    <property type="entry name" value="HATPase_MutL-MLH-PMS-like"/>
    <property type="match status" value="1"/>
</dbReference>
<keyword evidence="2 4" id="KW-0227">DNA damage</keyword>
<dbReference type="EMBL" id="FRAE01000013">
    <property type="protein sequence ID" value="SHJ78687.1"/>
    <property type="molecule type" value="Genomic_DNA"/>
</dbReference>
<evidence type="ECO:0000313" key="7">
    <source>
        <dbReference type="EMBL" id="SHJ78687.1"/>
    </source>
</evidence>
<dbReference type="NCBIfam" id="TIGR00585">
    <property type="entry name" value="mutl"/>
    <property type="match status" value="1"/>
</dbReference>
<dbReference type="OrthoDB" id="9763467at2"/>
<dbReference type="FunFam" id="3.30.565.10:FF:000003">
    <property type="entry name" value="DNA mismatch repair endonuclease MutL"/>
    <property type="match status" value="1"/>
</dbReference>
<dbReference type="PANTHER" id="PTHR10073">
    <property type="entry name" value="DNA MISMATCH REPAIR PROTEIN MLH, PMS, MUTL"/>
    <property type="match status" value="1"/>
</dbReference>
<dbReference type="Pfam" id="PF08676">
    <property type="entry name" value="MutL_C"/>
    <property type="match status" value="1"/>
</dbReference>
<protein>
    <recommendedName>
        <fullName evidence="4">DNA mismatch repair protein MutL</fullName>
    </recommendedName>
</protein>
<dbReference type="GO" id="GO:0030983">
    <property type="term" value="F:mismatched DNA binding"/>
    <property type="evidence" value="ECO:0007669"/>
    <property type="project" value="InterPro"/>
</dbReference>
<dbReference type="InterPro" id="IPR020568">
    <property type="entry name" value="Ribosomal_Su5_D2-typ_SF"/>
</dbReference>
<evidence type="ECO:0000256" key="1">
    <source>
        <dbReference type="ARBA" id="ARBA00006082"/>
    </source>
</evidence>